<keyword evidence="4 5" id="KW-0274">FAD</keyword>
<evidence type="ECO:0000256" key="1">
    <source>
        <dbReference type="ARBA" id="ARBA00001974"/>
    </source>
</evidence>
<dbReference type="InterPro" id="IPR012132">
    <property type="entry name" value="GMC_OxRdtase"/>
</dbReference>
<protein>
    <submittedName>
        <fullName evidence="9">GMC family oxidoreductase N-terminal domain-containing protein</fullName>
    </submittedName>
</protein>
<evidence type="ECO:0000313" key="9">
    <source>
        <dbReference type="EMBL" id="MBC2834525.1"/>
    </source>
</evidence>
<feature type="binding site" evidence="5">
    <location>
        <begin position="91"/>
        <end position="94"/>
    </location>
    <ligand>
        <name>FAD</name>
        <dbReference type="ChEBI" id="CHEBI:57692"/>
    </ligand>
</feature>
<evidence type="ECO:0000256" key="5">
    <source>
        <dbReference type="PIRSR" id="PIRSR000137-2"/>
    </source>
</evidence>
<evidence type="ECO:0000259" key="8">
    <source>
        <dbReference type="PROSITE" id="PS00624"/>
    </source>
</evidence>
<evidence type="ECO:0000256" key="2">
    <source>
        <dbReference type="ARBA" id="ARBA00010790"/>
    </source>
</evidence>
<dbReference type="PIRSF" id="PIRSF000137">
    <property type="entry name" value="Alcohol_oxidase"/>
    <property type="match status" value="1"/>
</dbReference>
<dbReference type="PROSITE" id="PS00624">
    <property type="entry name" value="GMC_OXRED_2"/>
    <property type="match status" value="1"/>
</dbReference>
<comment type="caution">
    <text evidence="9">The sequence shown here is derived from an EMBL/GenBank/DDBJ whole genome shotgun (WGS) entry which is preliminary data.</text>
</comment>
<comment type="similarity">
    <text evidence="2 6">Belongs to the GMC oxidoreductase family.</text>
</comment>
<dbReference type="SUPFAM" id="SSF51905">
    <property type="entry name" value="FAD/NAD(P)-binding domain"/>
    <property type="match status" value="1"/>
</dbReference>
<dbReference type="PROSITE" id="PS00623">
    <property type="entry name" value="GMC_OXRED_1"/>
    <property type="match status" value="1"/>
</dbReference>
<evidence type="ECO:0000259" key="7">
    <source>
        <dbReference type="PROSITE" id="PS00623"/>
    </source>
</evidence>
<organism evidence="9 10">
    <name type="scientific">Paragemmobacter straminiformis</name>
    <dbReference type="NCBI Taxonomy" id="2045119"/>
    <lineage>
        <taxon>Bacteria</taxon>
        <taxon>Pseudomonadati</taxon>
        <taxon>Pseudomonadota</taxon>
        <taxon>Alphaproteobacteria</taxon>
        <taxon>Rhodobacterales</taxon>
        <taxon>Paracoccaceae</taxon>
        <taxon>Paragemmobacter</taxon>
    </lineage>
</organism>
<keyword evidence="10" id="KW-1185">Reference proteome</keyword>
<evidence type="ECO:0000256" key="3">
    <source>
        <dbReference type="ARBA" id="ARBA00022630"/>
    </source>
</evidence>
<dbReference type="Pfam" id="PF05199">
    <property type="entry name" value="GMC_oxred_C"/>
    <property type="match status" value="1"/>
</dbReference>
<dbReference type="GO" id="GO:0050660">
    <property type="term" value="F:flavin adenine dinucleotide binding"/>
    <property type="evidence" value="ECO:0007669"/>
    <property type="project" value="InterPro"/>
</dbReference>
<dbReference type="PANTHER" id="PTHR11552:SF147">
    <property type="entry name" value="CHOLINE DEHYDROGENASE, MITOCHONDRIAL"/>
    <property type="match status" value="1"/>
</dbReference>
<evidence type="ECO:0000256" key="6">
    <source>
        <dbReference type="RuleBase" id="RU003968"/>
    </source>
</evidence>
<name>A0A842I4T8_9RHOB</name>
<dbReference type="AlphaFoldDB" id="A0A842I4T8"/>
<dbReference type="InterPro" id="IPR007867">
    <property type="entry name" value="GMC_OxRtase_C"/>
</dbReference>
<keyword evidence="3 6" id="KW-0285">Flavoprotein</keyword>
<dbReference type="SUPFAM" id="SSF54373">
    <property type="entry name" value="FAD-linked reductases, C-terminal domain"/>
    <property type="match status" value="1"/>
</dbReference>
<comment type="cofactor">
    <cofactor evidence="1 5">
        <name>FAD</name>
        <dbReference type="ChEBI" id="CHEBI:57692"/>
    </cofactor>
</comment>
<reference evidence="9 10" key="1">
    <citation type="journal article" date="2017" name="Int. J. Syst. Evol. Microbiol.">
        <title>Gemmobacter straminiformis sp. nov., isolated from an artificial fountain.</title>
        <authorList>
            <person name="Kang J.Y."/>
            <person name="Kim M.J."/>
            <person name="Chun J."/>
            <person name="Son K.P."/>
            <person name="Jahng K.Y."/>
        </authorList>
    </citation>
    <scope>NUCLEOTIDE SEQUENCE [LARGE SCALE GENOMIC DNA]</scope>
    <source>
        <strain evidence="9 10">CAM-8</strain>
    </source>
</reference>
<feature type="domain" description="Glucose-methanol-choline oxidoreductase N-terminal" evidence="7">
    <location>
        <begin position="81"/>
        <end position="104"/>
    </location>
</feature>
<dbReference type="EMBL" id="JACLQD010000001">
    <property type="protein sequence ID" value="MBC2834525.1"/>
    <property type="molecule type" value="Genomic_DNA"/>
</dbReference>
<dbReference type="RefSeq" id="WP_185796118.1">
    <property type="nucleotide sequence ID" value="NZ_JACLQD010000001.1"/>
</dbReference>
<proteinExistence type="inferred from homology"/>
<accession>A0A842I4T8</accession>
<dbReference type="Gene3D" id="3.30.560.10">
    <property type="entry name" value="Glucose Oxidase, domain 3"/>
    <property type="match status" value="1"/>
</dbReference>
<dbReference type="InterPro" id="IPR000172">
    <property type="entry name" value="GMC_OxRdtase_N"/>
</dbReference>
<dbReference type="GO" id="GO:0016614">
    <property type="term" value="F:oxidoreductase activity, acting on CH-OH group of donors"/>
    <property type="evidence" value="ECO:0007669"/>
    <property type="project" value="InterPro"/>
</dbReference>
<feature type="domain" description="Glucose-methanol-choline oxidoreductase N-terminal" evidence="8">
    <location>
        <begin position="253"/>
        <end position="267"/>
    </location>
</feature>
<dbReference type="InterPro" id="IPR036188">
    <property type="entry name" value="FAD/NAD-bd_sf"/>
</dbReference>
<evidence type="ECO:0000256" key="4">
    <source>
        <dbReference type="ARBA" id="ARBA00022827"/>
    </source>
</evidence>
<gene>
    <name evidence="9" type="ORF">H7F16_03340</name>
</gene>
<dbReference type="Pfam" id="PF00732">
    <property type="entry name" value="GMC_oxred_N"/>
    <property type="match status" value="1"/>
</dbReference>
<dbReference type="PANTHER" id="PTHR11552">
    <property type="entry name" value="GLUCOSE-METHANOL-CHOLINE GMC OXIDOREDUCTASE"/>
    <property type="match status" value="1"/>
</dbReference>
<sequence>MNTFDYIIVGAGSAGCPVARALTEDPNVSVLLVEAGPHADRFWVNTPAGMAKLYFNERLNWNYHTEPLAKLKNRRMYWPRGKTLGGSSSINGMVFIRGHAKDFDSWRDLGNPGWGYDDVLPHFKAMEHFERRADQWRGQGGPLWISDPVVKSASSYDFIESASRLGHPRTEDMNGEAHDGVGFMQHSIKGGRRHSAFVAFVKPILNRKNLTVVTDAPVQRVLFDGKAATGIEVKHEGELRRFTAAREVILSGGALNTPQLLMLSGVGPGGELQKHGIPVVHESAGVGQNLQDHFYMHTGWRATADSSYNANIAGLRKYWEGFKYLMTRRGYLALGSSQVAAFVKSSPDEPYADLQISFRPMTFQYFPDGTVAVENQPGMGVSVYQLRPQTTGTVTLRSNRPSDKAVSSPEFLTDPYDIAAMISGIKQIRQIMTTEPIRSRVVSEEVPGPKVRTDEDIFNFMVETGNSAHHQGGTCKMGRDPMAVVDERLRLRGIERLRVVDASIMPHLTSGNTNAPTIMIGVKGGEMIRLDATPRRAISA</sequence>
<dbReference type="Proteomes" id="UP000555411">
    <property type="component" value="Unassembled WGS sequence"/>
</dbReference>
<evidence type="ECO:0000313" key="10">
    <source>
        <dbReference type="Proteomes" id="UP000555411"/>
    </source>
</evidence>
<dbReference type="Gene3D" id="3.50.50.60">
    <property type="entry name" value="FAD/NAD(P)-binding domain"/>
    <property type="match status" value="1"/>
</dbReference>
<feature type="binding site" evidence="5">
    <location>
        <position position="218"/>
    </location>
    <ligand>
        <name>FAD</name>
        <dbReference type="ChEBI" id="CHEBI:57692"/>
    </ligand>
</feature>